<keyword evidence="2 5" id="KW-0812">Transmembrane</keyword>
<keyword evidence="5" id="KW-0931">ER-Golgi transport</keyword>
<evidence type="ECO:0000256" key="3">
    <source>
        <dbReference type="ARBA" id="ARBA00022989"/>
    </source>
</evidence>
<dbReference type="GO" id="GO:0033116">
    <property type="term" value="C:endoplasmic reticulum-Golgi intermediate compartment membrane"/>
    <property type="evidence" value="ECO:0007669"/>
    <property type="project" value="UniProtKB-SubCell"/>
</dbReference>
<sequence length="337" mass="38659">MDTVRTFDAFPKINSQHSVRSTRGGLSTILTTFMGLLIFWVEVGGYIGGYIDHQFTLDNSIKQDIAINIDMMIAMPCEFLHTNVLDITDDRFLAGELLNFEGTNFFVPSTFNIDSEKEVVNVELNQVFAENMRAEYQVQGSRLNEGAPACHIFGSIPVNHVNGDFHITAKGYGYQDRNHVDLQSLNFSHVIAEFSYGEFFPFMNNPLDFTGRITNDHLQSYKYYTKIVPTHYEKLGLEVDTHQYALTEQHVTYKAREGIPGIFFKYDFEPIKLIIKEQRMSFIQFVARIGTILAGIMIVAGYFYRLYDRLLTILFGKRYASKDDEKKQGGILDSKQY</sequence>
<dbReference type="Proteomes" id="UP000790833">
    <property type="component" value="Unassembled WGS sequence"/>
</dbReference>
<evidence type="ECO:0000256" key="4">
    <source>
        <dbReference type="ARBA" id="ARBA00023136"/>
    </source>
</evidence>
<dbReference type="OrthoDB" id="5541786at2759"/>
<accession>A0A9P7VAP4</accession>
<dbReference type="RefSeq" id="XP_043049668.1">
    <property type="nucleotide sequence ID" value="XM_043195495.1"/>
</dbReference>
<dbReference type="PANTHER" id="PTHR10984">
    <property type="entry name" value="ENDOPLASMIC RETICULUM-GOLGI INTERMEDIATE COMPARTMENT PROTEIN"/>
    <property type="match status" value="1"/>
</dbReference>
<dbReference type="GO" id="GO:0005789">
    <property type="term" value="C:endoplasmic reticulum membrane"/>
    <property type="evidence" value="ECO:0007669"/>
    <property type="project" value="UniProtKB-SubCell"/>
</dbReference>
<gene>
    <name evidence="8" type="ORF">KQ657_004829</name>
</gene>
<dbReference type="Pfam" id="PF07970">
    <property type="entry name" value="COPIIcoated_ERV"/>
    <property type="match status" value="1"/>
</dbReference>
<dbReference type="GO" id="GO:0000139">
    <property type="term" value="C:Golgi membrane"/>
    <property type="evidence" value="ECO:0007669"/>
    <property type="project" value="UniProtKB-SubCell"/>
</dbReference>
<dbReference type="GeneID" id="66118203"/>
<dbReference type="EMBL" id="JAHMUF010000008">
    <property type="protein sequence ID" value="KAG7194121.1"/>
    <property type="molecule type" value="Genomic_DNA"/>
</dbReference>
<dbReference type="GO" id="GO:0030134">
    <property type="term" value="C:COPII-coated ER to Golgi transport vesicle"/>
    <property type="evidence" value="ECO:0007669"/>
    <property type="project" value="TreeGrafter"/>
</dbReference>
<feature type="transmembrane region" description="Helical" evidence="5">
    <location>
        <begin position="285"/>
        <end position="304"/>
    </location>
</feature>
<proteinExistence type="inferred from homology"/>
<organism evidence="8 9">
    <name type="scientific">Scheffersomyces spartinae</name>
    <dbReference type="NCBI Taxonomy" id="45513"/>
    <lineage>
        <taxon>Eukaryota</taxon>
        <taxon>Fungi</taxon>
        <taxon>Dikarya</taxon>
        <taxon>Ascomycota</taxon>
        <taxon>Saccharomycotina</taxon>
        <taxon>Pichiomycetes</taxon>
        <taxon>Debaryomycetaceae</taxon>
        <taxon>Scheffersomyces</taxon>
    </lineage>
</organism>
<evidence type="ECO:0000256" key="2">
    <source>
        <dbReference type="ARBA" id="ARBA00022692"/>
    </source>
</evidence>
<dbReference type="Pfam" id="PF13850">
    <property type="entry name" value="ERGIC_N"/>
    <property type="match status" value="1"/>
</dbReference>
<comment type="function">
    <text evidence="5">Plays a role in transport between endoplasmic reticulum and Golgi.</text>
</comment>
<name>A0A9P7VAP4_9ASCO</name>
<evidence type="ECO:0000313" key="8">
    <source>
        <dbReference type="EMBL" id="KAG7194121.1"/>
    </source>
</evidence>
<protein>
    <recommendedName>
        <fullName evidence="5">Endoplasmic reticulum-Golgi intermediate compartment protein</fullName>
    </recommendedName>
</protein>
<comment type="similarity">
    <text evidence="5">Belongs to the ERGIC family.</text>
</comment>
<dbReference type="AlphaFoldDB" id="A0A9P7VAP4"/>
<feature type="domain" description="Endoplasmic reticulum vesicle transporter C-terminal" evidence="6">
    <location>
        <begin position="148"/>
        <end position="301"/>
    </location>
</feature>
<evidence type="ECO:0000256" key="5">
    <source>
        <dbReference type="RuleBase" id="RU369013"/>
    </source>
</evidence>
<keyword evidence="3 5" id="KW-1133">Transmembrane helix</keyword>
<dbReference type="GO" id="GO:0006890">
    <property type="term" value="P:retrograde vesicle-mediated transport, Golgi to endoplasmic reticulum"/>
    <property type="evidence" value="ECO:0007669"/>
    <property type="project" value="TreeGrafter"/>
</dbReference>
<evidence type="ECO:0000259" key="7">
    <source>
        <dbReference type="Pfam" id="PF13850"/>
    </source>
</evidence>
<keyword evidence="5" id="KW-0333">Golgi apparatus</keyword>
<reference evidence="8" key="1">
    <citation type="submission" date="2021-03" db="EMBL/GenBank/DDBJ databases">
        <authorList>
            <person name="Palmer J.M."/>
        </authorList>
    </citation>
    <scope>NUCLEOTIDE SEQUENCE</scope>
    <source>
        <strain evidence="8">ARV_011</strain>
    </source>
</reference>
<feature type="domain" description="Endoplasmic reticulum vesicle transporter N-terminal" evidence="7">
    <location>
        <begin position="4"/>
        <end position="91"/>
    </location>
</feature>
<keyword evidence="5" id="KW-0256">Endoplasmic reticulum</keyword>
<comment type="caution">
    <text evidence="8">The sequence shown here is derived from an EMBL/GenBank/DDBJ whole genome shotgun (WGS) entry which is preliminary data.</text>
</comment>
<dbReference type="GO" id="GO:0006888">
    <property type="term" value="P:endoplasmic reticulum to Golgi vesicle-mediated transport"/>
    <property type="evidence" value="ECO:0007669"/>
    <property type="project" value="UniProtKB-UniRule"/>
</dbReference>
<keyword evidence="4 5" id="KW-0472">Membrane</keyword>
<keyword evidence="5" id="KW-0813">Transport</keyword>
<dbReference type="PANTHER" id="PTHR10984:SF81">
    <property type="entry name" value="ER-DERIVED VESICLES PROTEIN ERV41"/>
    <property type="match status" value="1"/>
</dbReference>
<evidence type="ECO:0000259" key="6">
    <source>
        <dbReference type="Pfam" id="PF07970"/>
    </source>
</evidence>
<dbReference type="InterPro" id="IPR012936">
    <property type="entry name" value="Erv_C"/>
</dbReference>
<feature type="transmembrane region" description="Helical" evidence="5">
    <location>
        <begin position="29"/>
        <end position="51"/>
    </location>
</feature>
<evidence type="ECO:0000313" key="9">
    <source>
        <dbReference type="Proteomes" id="UP000790833"/>
    </source>
</evidence>
<keyword evidence="9" id="KW-1185">Reference proteome</keyword>
<dbReference type="InterPro" id="IPR039542">
    <property type="entry name" value="Erv_N"/>
</dbReference>
<evidence type="ECO:0000256" key="1">
    <source>
        <dbReference type="ARBA" id="ARBA00004370"/>
    </source>
</evidence>
<dbReference type="InterPro" id="IPR045888">
    <property type="entry name" value="Erv"/>
</dbReference>
<comment type="subcellular location">
    <subcellularLocation>
        <location evidence="5">Endoplasmic reticulum membrane</location>
        <topology evidence="5">Multi-pass membrane protein</topology>
    </subcellularLocation>
    <subcellularLocation>
        <location evidence="5">Endoplasmic reticulum-Golgi intermediate compartment membrane</location>
        <topology evidence="5">Multi-pass membrane protein</topology>
    </subcellularLocation>
    <subcellularLocation>
        <location evidence="5">Golgi apparatus membrane</location>
        <topology evidence="5">Multi-pass membrane protein</topology>
    </subcellularLocation>
    <subcellularLocation>
        <location evidence="1">Membrane</location>
    </subcellularLocation>
</comment>